<proteinExistence type="predicted"/>
<reference evidence="1 2" key="1">
    <citation type="submission" date="2018-03" db="EMBL/GenBank/DDBJ databases">
        <title>Genomic Encyclopedia of Archaeal and Bacterial Type Strains, Phase II (KMG-II): from individual species to whole genera.</title>
        <authorList>
            <person name="Goeker M."/>
        </authorList>
    </citation>
    <scope>NUCLEOTIDE SEQUENCE [LARGE SCALE GENOMIC DNA]</scope>
    <source>
        <strain evidence="1 2">DSM 44946</strain>
    </source>
</reference>
<dbReference type="EMBL" id="PVNE01000003">
    <property type="protein sequence ID" value="PRX42042.1"/>
    <property type="molecule type" value="Genomic_DNA"/>
</dbReference>
<evidence type="ECO:0000313" key="1">
    <source>
        <dbReference type="EMBL" id="PRX42042.1"/>
    </source>
</evidence>
<gene>
    <name evidence="1" type="ORF">CLV97_10357</name>
</gene>
<dbReference type="NCBIfam" id="TIGR02837">
    <property type="entry name" value="spore_II_R"/>
    <property type="match status" value="1"/>
</dbReference>
<accession>A0A2T0LIB2</accession>
<comment type="caution">
    <text evidence="1">The sequence shown here is derived from an EMBL/GenBank/DDBJ whole genome shotgun (WGS) entry which is preliminary data.</text>
</comment>
<dbReference type="OrthoDB" id="9793324at2"/>
<protein>
    <submittedName>
        <fullName evidence="1">Stage II sporulation protein R</fullName>
    </submittedName>
</protein>
<dbReference type="InterPro" id="IPR014202">
    <property type="entry name" value="Spore_II_R"/>
</dbReference>
<name>A0A2T0LIB2_9BACL</name>
<organism evidence="1 2">
    <name type="scientific">Planifilum fimeticola</name>
    <dbReference type="NCBI Taxonomy" id="201975"/>
    <lineage>
        <taxon>Bacteria</taxon>
        <taxon>Bacillati</taxon>
        <taxon>Bacillota</taxon>
        <taxon>Bacilli</taxon>
        <taxon>Bacillales</taxon>
        <taxon>Thermoactinomycetaceae</taxon>
        <taxon>Planifilum</taxon>
    </lineage>
</organism>
<evidence type="ECO:0000313" key="2">
    <source>
        <dbReference type="Proteomes" id="UP000237797"/>
    </source>
</evidence>
<dbReference type="RefSeq" id="WP_106344013.1">
    <property type="nucleotide sequence ID" value="NZ_PVNE01000003.1"/>
</dbReference>
<dbReference type="AlphaFoldDB" id="A0A2T0LIB2"/>
<dbReference type="Pfam" id="PF09551">
    <property type="entry name" value="Spore_II_R"/>
    <property type="match status" value="1"/>
</dbReference>
<sequence>MRVRTYLLVIAAAVSLIGIRTMNGDDLPIAATAQATPSSPSVQLEIPEEAIRLRILANSDAPRDQWLKRQVRDAVLQEMESWAQQPENIGEARRLIKSRLPQFQAIADETVRRNGFDYPVRVDYGKVPFPTKLYGNRVYPAGEYEALRIVIGKGEGGNWWCVLFPPLCFIDMESGDALPAREGGRMTASAYAAPAASSEKPLEVRFFILDTLEKVFSGWKD</sequence>
<dbReference type="Proteomes" id="UP000237797">
    <property type="component" value="Unassembled WGS sequence"/>
</dbReference>
<keyword evidence="2" id="KW-1185">Reference proteome</keyword>